<evidence type="ECO:0008006" key="9">
    <source>
        <dbReference type="Google" id="ProtNLM"/>
    </source>
</evidence>
<dbReference type="InterPro" id="IPR051480">
    <property type="entry name" value="Endocytic_GEF_Adapter"/>
</dbReference>
<keyword evidence="2" id="KW-0963">Cytoplasm</keyword>
<dbReference type="InterPro" id="IPR001849">
    <property type="entry name" value="PH_domain"/>
</dbReference>
<feature type="domain" description="DH" evidence="6">
    <location>
        <begin position="269"/>
        <end position="451"/>
    </location>
</feature>
<feature type="domain" description="PH" evidence="5">
    <location>
        <begin position="481"/>
        <end position="596"/>
    </location>
</feature>
<dbReference type="SMART" id="SM00233">
    <property type="entry name" value="PH"/>
    <property type="match status" value="1"/>
</dbReference>
<dbReference type="GO" id="GO:0035025">
    <property type="term" value="P:positive regulation of Rho protein signal transduction"/>
    <property type="evidence" value="ECO:0007669"/>
    <property type="project" value="TreeGrafter"/>
</dbReference>
<feature type="region of interest" description="Disordered" evidence="4">
    <location>
        <begin position="633"/>
        <end position="705"/>
    </location>
</feature>
<dbReference type="SMART" id="SM00325">
    <property type="entry name" value="RhoGEF"/>
    <property type="match status" value="1"/>
</dbReference>
<accession>A0AAD6ADV5</accession>
<gene>
    <name evidence="7" type="ORF">JOQ06_026006</name>
</gene>
<dbReference type="PROSITE" id="PS00741">
    <property type="entry name" value="DH_1"/>
    <property type="match status" value="1"/>
</dbReference>
<evidence type="ECO:0000259" key="5">
    <source>
        <dbReference type="PROSITE" id="PS50003"/>
    </source>
</evidence>
<dbReference type="Gene3D" id="1.20.900.10">
    <property type="entry name" value="Dbl homology (DH) domain"/>
    <property type="match status" value="1"/>
</dbReference>
<evidence type="ECO:0000256" key="2">
    <source>
        <dbReference type="ARBA" id="ARBA00022490"/>
    </source>
</evidence>
<keyword evidence="8" id="KW-1185">Reference proteome</keyword>
<dbReference type="CDD" id="cd00160">
    <property type="entry name" value="RhoGEF"/>
    <property type="match status" value="1"/>
</dbReference>
<dbReference type="InterPro" id="IPR000219">
    <property type="entry name" value="DH_dom"/>
</dbReference>
<comment type="caution">
    <text evidence="7">The sequence shown here is derived from an EMBL/GenBank/DDBJ whole genome shotgun (WGS) entry which is preliminary data.</text>
</comment>
<dbReference type="Proteomes" id="UP001219934">
    <property type="component" value="Unassembled WGS sequence"/>
</dbReference>
<evidence type="ECO:0000256" key="3">
    <source>
        <dbReference type="ARBA" id="ARBA00022658"/>
    </source>
</evidence>
<dbReference type="FunFam" id="1.20.900.10:FF:000010">
    <property type="entry name" value="Rho guanine nucleotide exchange factor 3 isoform 1"/>
    <property type="match status" value="1"/>
</dbReference>
<dbReference type="SUPFAM" id="SSF50729">
    <property type="entry name" value="PH domain-like"/>
    <property type="match status" value="1"/>
</dbReference>
<evidence type="ECO:0000256" key="4">
    <source>
        <dbReference type="SAM" id="MobiDB-lite"/>
    </source>
</evidence>
<dbReference type="EMBL" id="JAPTMU010000035">
    <property type="protein sequence ID" value="KAJ4923330.1"/>
    <property type="molecule type" value="Genomic_DNA"/>
</dbReference>
<dbReference type="PROSITE" id="PS50010">
    <property type="entry name" value="DH_2"/>
    <property type="match status" value="1"/>
</dbReference>
<feature type="region of interest" description="Disordered" evidence="4">
    <location>
        <begin position="220"/>
        <end position="246"/>
    </location>
</feature>
<evidence type="ECO:0000313" key="7">
    <source>
        <dbReference type="EMBL" id="KAJ4923330.1"/>
    </source>
</evidence>
<dbReference type="GO" id="GO:0005085">
    <property type="term" value="F:guanyl-nucleotide exchange factor activity"/>
    <property type="evidence" value="ECO:0007669"/>
    <property type="project" value="UniProtKB-KW"/>
</dbReference>
<dbReference type="Gene3D" id="2.30.29.30">
    <property type="entry name" value="Pleckstrin-homology domain (PH domain)/Phosphotyrosine-binding domain (PTB)"/>
    <property type="match status" value="1"/>
</dbReference>
<dbReference type="FunFam" id="2.30.29.30:FF:000151">
    <property type="entry name" value="Rho guanine nucleotide exchange factor 3"/>
    <property type="match status" value="1"/>
</dbReference>
<proteinExistence type="predicted"/>
<dbReference type="PANTHER" id="PTHR46006:SF4">
    <property type="entry name" value="NEUROEPITHELIAL CELL-TRANSFORMING GENE 1 PROTEIN"/>
    <property type="match status" value="1"/>
</dbReference>
<dbReference type="SUPFAM" id="SSF48065">
    <property type="entry name" value="DBL homology domain (DH-domain)"/>
    <property type="match status" value="1"/>
</dbReference>
<keyword evidence="3" id="KW-0344">Guanine-nucleotide releasing factor</keyword>
<dbReference type="InterPro" id="IPR011993">
    <property type="entry name" value="PH-like_dom_sf"/>
</dbReference>
<reference evidence="7" key="1">
    <citation type="submission" date="2022-11" db="EMBL/GenBank/DDBJ databases">
        <title>Chromosome-level genome of Pogonophryne albipinna.</title>
        <authorList>
            <person name="Jo E."/>
        </authorList>
    </citation>
    <scope>NUCLEOTIDE SEQUENCE</scope>
    <source>
        <strain evidence="7">SGF0006</strain>
        <tissue evidence="7">Muscle</tissue>
    </source>
</reference>
<organism evidence="7 8">
    <name type="scientific">Pogonophryne albipinna</name>
    <dbReference type="NCBI Taxonomy" id="1090488"/>
    <lineage>
        <taxon>Eukaryota</taxon>
        <taxon>Metazoa</taxon>
        <taxon>Chordata</taxon>
        <taxon>Craniata</taxon>
        <taxon>Vertebrata</taxon>
        <taxon>Euteleostomi</taxon>
        <taxon>Actinopterygii</taxon>
        <taxon>Neopterygii</taxon>
        <taxon>Teleostei</taxon>
        <taxon>Neoteleostei</taxon>
        <taxon>Acanthomorphata</taxon>
        <taxon>Eupercaria</taxon>
        <taxon>Perciformes</taxon>
        <taxon>Notothenioidei</taxon>
        <taxon>Pogonophryne</taxon>
    </lineage>
</organism>
<evidence type="ECO:0000256" key="1">
    <source>
        <dbReference type="ARBA" id="ARBA00004496"/>
    </source>
</evidence>
<protein>
    <recommendedName>
        <fullName evidence="9">Neuroepithelial cell transforming 1</fullName>
    </recommendedName>
</protein>
<evidence type="ECO:0000259" key="6">
    <source>
        <dbReference type="PROSITE" id="PS50010"/>
    </source>
</evidence>
<dbReference type="InterPro" id="IPR001331">
    <property type="entry name" value="GDS_CDC24_CS"/>
</dbReference>
<dbReference type="PANTHER" id="PTHR46006">
    <property type="entry name" value="RHO GUANINE NUCLEOTIDE EXCHANGE FACTOR AT 64C, ISOFORM A"/>
    <property type="match status" value="1"/>
</dbReference>
<comment type="subcellular location">
    <subcellularLocation>
        <location evidence="1">Cytoplasm</location>
    </subcellularLocation>
</comment>
<dbReference type="GO" id="GO:0035556">
    <property type="term" value="P:intracellular signal transduction"/>
    <property type="evidence" value="ECO:0007669"/>
    <property type="project" value="InterPro"/>
</dbReference>
<dbReference type="Pfam" id="PF22697">
    <property type="entry name" value="SOS1_NGEF_PH"/>
    <property type="match status" value="1"/>
</dbReference>
<feature type="compositionally biased region" description="Low complexity" evidence="4">
    <location>
        <begin position="643"/>
        <end position="683"/>
    </location>
</feature>
<dbReference type="AlphaFoldDB" id="A0AAD6ADV5"/>
<sequence length="705" mass="79346">MVAYDELGSLVPIKRTLQVIDYQNQASKDSEVNFVPRLRFEILKLIIEFHRTYEKAQAETAWPPQTRRSGSVSQLCPQSLKSLQWLLCFPDSLSQGKTPFGLKRGQALLFFLTAWVMGRGGSRPSFPSVSESERLFVLGVSSHDGANSCWICFSLFLSVRQSVCRCSTSAQASLVSSPQREEPSTKRVRPLGRVTSLANLISPVKTGAVRRFGQTIQASFRGDGKSPGVPQKPCTKAAAPTPPKRRNSMLWSETLDVHQKGTFSTKEIKRQEAIFELSRGEQDLIEDLQLARKAYHDPMLKLSIMSEEELNHIFGNLDAYIPLHEDLLVLLSKATKKDGTVGQIGQIVVDWMPRLNAYKDYCSNQLAAKALLDQKKQDRRVQDFLQRCLESPFSRKLDLWSFLDIPRSRLVKYPLLLKEILRHTPAEHPDAASLEEAITIMQGVLSDINMKKGESECKYYIDKLEYLDDRQKDPLIEECKSLLCHGELRNKSGTKLHVFLFTELLVMTRPVTRNERQCFQVYRQPLPVHDLVLEDLQDGDVRMGGSFRGAFSNADKAKNIFRVRSPDPSQAQSHTLQVNDIFHKQQWLNCLRSAISVHRPLGEPSTPSPPANVTRFKRRPSSVSAIVHMEEVNENCPQRTTQSAPCSPSNSTNPSPTTPPSSRSSWSSLSTTSSTSPLSLISTMNKSKKDKKSLCSLGKRKETMV</sequence>
<evidence type="ECO:0000313" key="8">
    <source>
        <dbReference type="Proteomes" id="UP001219934"/>
    </source>
</evidence>
<dbReference type="InterPro" id="IPR055251">
    <property type="entry name" value="SOS1_NGEF_PH"/>
</dbReference>
<dbReference type="Pfam" id="PF00621">
    <property type="entry name" value="RhoGEF"/>
    <property type="match status" value="1"/>
</dbReference>
<dbReference type="PROSITE" id="PS50003">
    <property type="entry name" value="PH_DOMAIN"/>
    <property type="match status" value="1"/>
</dbReference>
<name>A0AAD6ADV5_9TELE</name>
<dbReference type="InterPro" id="IPR035899">
    <property type="entry name" value="DBL_dom_sf"/>
</dbReference>
<dbReference type="GO" id="GO:0005737">
    <property type="term" value="C:cytoplasm"/>
    <property type="evidence" value="ECO:0007669"/>
    <property type="project" value="UniProtKB-SubCell"/>
</dbReference>